<dbReference type="InterPro" id="IPR004875">
    <property type="entry name" value="DDE_SF_endonuclease_dom"/>
</dbReference>
<keyword evidence="1" id="KW-0238">DNA-binding</keyword>
<sequence>MAQRIYRARVPEDLEDFGANWIVRFKARHYARIKSIWESPLDSERAAGLNPVATERYFRTVGRIYEEEDIQDCCRYAADESGFWAAIGGAERVVGRADTRRQHGQQSGSRELTTVLATVCADGTHLPPLVIFKGDRLRDDVGIDNPDDALITCSLNGWIDGGIFAEWIHWFDQRTAGKADGRPRVLHLDSHKTHTTLEVDDYAADYGIIIIGYPPKSTHGLQGLDRVHFGRMKTLWPKEVKRFEEDHGYNMEKVDFLRVLHNVSREVFTAENNRRAFIVTGLTRPVDPSHISERMMAPSQESSTQGSLPLPQPTPVRNVTTLI</sequence>
<proteinExistence type="predicted"/>
<dbReference type="PANTHER" id="PTHR19303">
    <property type="entry name" value="TRANSPOSON"/>
    <property type="match status" value="1"/>
</dbReference>
<dbReference type="PANTHER" id="PTHR19303:SF74">
    <property type="entry name" value="POGO TRANSPOSABLE ELEMENT WITH KRAB DOMAIN"/>
    <property type="match status" value="1"/>
</dbReference>
<dbReference type="InParanoid" id="A0A5C3NNP0"/>
<dbReference type="Proteomes" id="UP000308197">
    <property type="component" value="Unassembled WGS sequence"/>
</dbReference>
<reference evidence="4 5" key="1">
    <citation type="journal article" date="2019" name="Nat. Ecol. Evol.">
        <title>Megaphylogeny resolves global patterns of mushroom evolution.</title>
        <authorList>
            <person name="Varga T."/>
            <person name="Krizsan K."/>
            <person name="Foldi C."/>
            <person name="Dima B."/>
            <person name="Sanchez-Garcia M."/>
            <person name="Sanchez-Ramirez S."/>
            <person name="Szollosi G.J."/>
            <person name="Szarkandi J.G."/>
            <person name="Papp V."/>
            <person name="Albert L."/>
            <person name="Andreopoulos W."/>
            <person name="Angelini C."/>
            <person name="Antonin V."/>
            <person name="Barry K.W."/>
            <person name="Bougher N.L."/>
            <person name="Buchanan P."/>
            <person name="Buyck B."/>
            <person name="Bense V."/>
            <person name="Catcheside P."/>
            <person name="Chovatia M."/>
            <person name="Cooper J."/>
            <person name="Damon W."/>
            <person name="Desjardin D."/>
            <person name="Finy P."/>
            <person name="Geml J."/>
            <person name="Haridas S."/>
            <person name="Hughes K."/>
            <person name="Justo A."/>
            <person name="Karasinski D."/>
            <person name="Kautmanova I."/>
            <person name="Kiss B."/>
            <person name="Kocsube S."/>
            <person name="Kotiranta H."/>
            <person name="LaButti K.M."/>
            <person name="Lechner B.E."/>
            <person name="Liimatainen K."/>
            <person name="Lipzen A."/>
            <person name="Lukacs Z."/>
            <person name="Mihaltcheva S."/>
            <person name="Morgado L.N."/>
            <person name="Niskanen T."/>
            <person name="Noordeloos M.E."/>
            <person name="Ohm R.A."/>
            <person name="Ortiz-Santana B."/>
            <person name="Ovrebo C."/>
            <person name="Racz N."/>
            <person name="Riley R."/>
            <person name="Savchenko A."/>
            <person name="Shiryaev A."/>
            <person name="Soop K."/>
            <person name="Spirin V."/>
            <person name="Szebenyi C."/>
            <person name="Tomsovsky M."/>
            <person name="Tulloss R.E."/>
            <person name="Uehling J."/>
            <person name="Grigoriev I.V."/>
            <person name="Vagvolgyi C."/>
            <person name="Papp T."/>
            <person name="Martin F.M."/>
            <person name="Miettinen O."/>
            <person name="Hibbett D.S."/>
            <person name="Nagy L.G."/>
        </authorList>
    </citation>
    <scope>NUCLEOTIDE SEQUENCE [LARGE SCALE GENOMIC DNA]</scope>
    <source>
        <strain evidence="4 5">HHB13444</strain>
    </source>
</reference>
<feature type="region of interest" description="Disordered" evidence="2">
    <location>
        <begin position="295"/>
        <end position="323"/>
    </location>
</feature>
<evidence type="ECO:0000313" key="4">
    <source>
        <dbReference type="EMBL" id="TFK78622.1"/>
    </source>
</evidence>
<dbReference type="AlphaFoldDB" id="A0A5C3NNP0"/>
<protein>
    <submittedName>
        <fullName evidence="4">DDE-domain-containing protein</fullName>
    </submittedName>
</protein>
<dbReference type="InterPro" id="IPR050863">
    <property type="entry name" value="CenT-Element_Derived"/>
</dbReference>
<feature type="non-terminal residue" evidence="4">
    <location>
        <position position="323"/>
    </location>
</feature>
<dbReference type="EMBL" id="ML212422">
    <property type="protein sequence ID" value="TFK78622.1"/>
    <property type="molecule type" value="Genomic_DNA"/>
</dbReference>
<organism evidence="4 5">
    <name type="scientific">Polyporus arcularius HHB13444</name>
    <dbReference type="NCBI Taxonomy" id="1314778"/>
    <lineage>
        <taxon>Eukaryota</taxon>
        <taxon>Fungi</taxon>
        <taxon>Dikarya</taxon>
        <taxon>Basidiomycota</taxon>
        <taxon>Agaricomycotina</taxon>
        <taxon>Agaricomycetes</taxon>
        <taxon>Polyporales</taxon>
        <taxon>Polyporaceae</taxon>
        <taxon>Polyporus</taxon>
    </lineage>
</organism>
<keyword evidence="5" id="KW-1185">Reference proteome</keyword>
<evidence type="ECO:0000256" key="1">
    <source>
        <dbReference type="ARBA" id="ARBA00023125"/>
    </source>
</evidence>
<dbReference type="Pfam" id="PF03184">
    <property type="entry name" value="DDE_1"/>
    <property type="match status" value="1"/>
</dbReference>
<evidence type="ECO:0000313" key="5">
    <source>
        <dbReference type="Proteomes" id="UP000308197"/>
    </source>
</evidence>
<dbReference type="InterPro" id="IPR006600">
    <property type="entry name" value="HTH_CenpB_DNA-bd_dom"/>
</dbReference>
<evidence type="ECO:0000259" key="3">
    <source>
        <dbReference type="PROSITE" id="PS51253"/>
    </source>
</evidence>
<feature type="domain" description="HTH CENPB-type" evidence="3">
    <location>
        <begin position="1"/>
        <end position="35"/>
    </location>
</feature>
<accession>A0A5C3NNP0</accession>
<evidence type="ECO:0000256" key="2">
    <source>
        <dbReference type="SAM" id="MobiDB-lite"/>
    </source>
</evidence>
<dbReference type="GO" id="GO:0005634">
    <property type="term" value="C:nucleus"/>
    <property type="evidence" value="ECO:0007669"/>
    <property type="project" value="TreeGrafter"/>
</dbReference>
<dbReference type="PROSITE" id="PS51253">
    <property type="entry name" value="HTH_CENPB"/>
    <property type="match status" value="1"/>
</dbReference>
<gene>
    <name evidence="4" type="ORF">K466DRAFT_507025</name>
</gene>
<name>A0A5C3NNP0_9APHY</name>
<dbReference type="GO" id="GO:0003677">
    <property type="term" value="F:DNA binding"/>
    <property type="evidence" value="ECO:0007669"/>
    <property type="project" value="UniProtKB-KW"/>
</dbReference>